<proteinExistence type="predicted"/>
<dbReference type="PROSITE" id="PS01124">
    <property type="entry name" value="HTH_ARAC_FAMILY_2"/>
    <property type="match status" value="1"/>
</dbReference>
<evidence type="ECO:0000313" key="6">
    <source>
        <dbReference type="Proteomes" id="UP000278351"/>
    </source>
</evidence>
<keyword evidence="3" id="KW-0804">Transcription</keyword>
<evidence type="ECO:0000256" key="3">
    <source>
        <dbReference type="ARBA" id="ARBA00023163"/>
    </source>
</evidence>
<dbReference type="PANTHER" id="PTHR43280">
    <property type="entry name" value="ARAC-FAMILY TRANSCRIPTIONAL REGULATOR"/>
    <property type="match status" value="1"/>
</dbReference>
<dbReference type="SUPFAM" id="SSF51215">
    <property type="entry name" value="Regulatory protein AraC"/>
    <property type="match status" value="1"/>
</dbReference>
<keyword evidence="6" id="KW-1185">Reference proteome</keyword>
<comment type="caution">
    <text evidence="5">The sequence shown here is derived from an EMBL/GenBank/DDBJ whole genome shotgun (WGS) entry which is preliminary data.</text>
</comment>
<dbReference type="GO" id="GO:0043565">
    <property type="term" value="F:sequence-specific DNA binding"/>
    <property type="evidence" value="ECO:0007669"/>
    <property type="project" value="InterPro"/>
</dbReference>
<dbReference type="RefSeq" id="WP_123847865.1">
    <property type="nucleotide sequence ID" value="NZ_RPDH01000002.1"/>
</dbReference>
<dbReference type="Gene3D" id="2.60.120.10">
    <property type="entry name" value="Jelly Rolls"/>
    <property type="match status" value="1"/>
</dbReference>
<feature type="domain" description="HTH araC/xylS-type" evidence="4">
    <location>
        <begin position="187"/>
        <end position="287"/>
    </location>
</feature>
<dbReference type="InterPro" id="IPR037923">
    <property type="entry name" value="HTH-like"/>
</dbReference>
<protein>
    <submittedName>
        <fullName evidence="5">AraC family transcriptional regulator</fullName>
    </submittedName>
</protein>
<dbReference type="GO" id="GO:0003700">
    <property type="term" value="F:DNA-binding transcription factor activity"/>
    <property type="evidence" value="ECO:0007669"/>
    <property type="project" value="InterPro"/>
</dbReference>
<dbReference type="Proteomes" id="UP000278351">
    <property type="component" value="Unassembled WGS sequence"/>
</dbReference>
<dbReference type="Pfam" id="PF12833">
    <property type="entry name" value="HTH_18"/>
    <property type="match status" value="1"/>
</dbReference>
<keyword evidence="2" id="KW-0238">DNA-binding</keyword>
<evidence type="ECO:0000313" key="5">
    <source>
        <dbReference type="EMBL" id="RPE08868.1"/>
    </source>
</evidence>
<dbReference type="SUPFAM" id="SSF46689">
    <property type="entry name" value="Homeodomain-like"/>
    <property type="match status" value="2"/>
</dbReference>
<evidence type="ECO:0000259" key="4">
    <source>
        <dbReference type="PROSITE" id="PS01124"/>
    </source>
</evidence>
<dbReference type="InterPro" id="IPR009057">
    <property type="entry name" value="Homeodomain-like_sf"/>
</dbReference>
<dbReference type="OrthoDB" id="745435at2"/>
<dbReference type="InterPro" id="IPR018062">
    <property type="entry name" value="HTH_AraC-typ_CS"/>
</dbReference>
<dbReference type="InterPro" id="IPR018060">
    <property type="entry name" value="HTH_AraC"/>
</dbReference>
<evidence type="ECO:0000256" key="2">
    <source>
        <dbReference type="ARBA" id="ARBA00023125"/>
    </source>
</evidence>
<keyword evidence="1" id="KW-0805">Transcription regulation</keyword>
<dbReference type="InterPro" id="IPR003313">
    <property type="entry name" value="AraC-bd"/>
</dbReference>
<gene>
    <name evidence="5" type="ORF">EGT74_17745</name>
</gene>
<dbReference type="EMBL" id="RPDH01000002">
    <property type="protein sequence ID" value="RPE08868.1"/>
    <property type="molecule type" value="Genomic_DNA"/>
</dbReference>
<sequence>MKVLPFTILYPDDKSVIAEQIEQPHFYQFLHRHDECQLTLVEKGAGILIAGNNMHAFRPGDIFLIGGNLPHLFKSNPEYFAPGSTHTIKATSLYFNINGTMGGLFNLPEMKAVKAFLQAGKHGFKVAAAHNTVVAAGIHAVHAASGLEALQRFLELLTTLHSLKGSVPLCPVDYSAEMSESEGIRLSRILSFIMQRYNTPVSLEEVAAVAYMTPPAFCRYFKRHTGRKFVNFLNEVRINEACKNLTRPGKPDGIADAAYNAGFNSITNFNRVFKSIKGHSPREYIAQYNAVNGF</sequence>
<accession>A0A3N4PMP2</accession>
<dbReference type="AlphaFoldDB" id="A0A3N4PMP2"/>
<dbReference type="Gene3D" id="1.10.10.60">
    <property type="entry name" value="Homeodomain-like"/>
    <property type="match status" value="2"/>
</dbReference>
<dbReference type="PROSITE" id="PS00041">
    <property type="entry name" value="HTH_ARAC_FAMILY_1"/>
    <property type="match status" value="1"/>
</dbReference>
<organism evidence="5 6">
    <name type="scientific">Chitinophaga lutea</name>
    <dbReference type="NCBI Taxonomy" id="2488634"/>
    <lineage>
        <taxon>Bacteria</taxon>
        <taxon>Pseudomonadati</taxon>
        <taxon>Bacteroidota</taxon>
        <taxon>Chitinophagia</taxon>
        <taxon>Chitinophagales</taxon>
        <taxon>Chitinophagaceae</taxon>
        <taxon>Chitinophaga</taxon>
    </lineage>
</organism>
<dbReference type="PANTHER" id="PTHR43280:SF27">
    <property type="entry name" value="TRANSCRIPTIONAL REGULATOR MTLR"/>
    <property type="match status" value="1"/>
</dbReference>
<dbReference type="Pfam" id="PF02311">
    <property type="entry name" value="AraC_binding"/>
    <property type="match status" value="1"/>
</dbReference>
<dbReference type="SMART" id="SM00342">
    <property type="entry name" value="HTH_ARAC"/>
    <property type="match status" value="1"/>
</dbReference>
<name>A0A3N4PMP2_9BACT</name>
<evidence type="ECO:0000256" key="1">
    <source>
        <dbReference type="ARBA" id="ARBA00023015"/>
    </source>
</evidence>
<dbReference type="InterPro" id="IPR014710">
    <property type="entry name" value="RmlC-like_jellyroll"/>
</dbReference>
<reference evidence="5 6" key="1">
    <citation type="submission" date="2018-11" db="EMBL/GenBank/DDBJ databases">
        <title>Chitinophaga lutea sp.nov., isolate from arsenic contaminated soil.</title>
        <authorList>
            <person name="Zong Y."/>
        </authorList>
    </citation>
    <scope>NUCLEOTIDE SEQUENCE [LARGE SCALE GENOMIC DNA]</scope>
    <source>
        <strain evidence="5 6">ZY74</strain>
    </source>
</reference>